<dbReference type="Proteomes" id="UP001589568">
    <property type="component" value="Unassembled WGS sequence"/>
</dbReference>
<protein>
    <recommendedName>
        <fullName evidence="3">GNAT family N-acetyltransferase</fullName>
    </recommendedName>
</protein>
<accession>A0ABV5NEN0</accession>
<evidence type="ECO:0000313" key="2">
    <source>
        <dbReference type="Proteomes" id="UP001589568"/>
    </source>
</evidence>
<name>A0ABV5NEN0_9ACTN</name>
<proteinExistence type="predicted"/>
<gene>
    <name evidence="1" type="ORF">ACFFR3_04435</name>
</gene>
<dbReference type="InterPro" id="IPR016181">
    <property type="entry name" value="Acyl_CoA_acyltransferase"/>
</dbReference>
<dbReference type="EMBL" id="JBHMCF010000003">
    <property type="protein sequence ID" value="MFB9468739.1"/>
    <property type="molecule type" value="Genomic_DNA"/>
</dbReference>
<keyword evidence="2" id="KW-1185">Reference proteome</keyword>
<comment type="caution">
    <text evidence="1">The sequence shown here is derived from an EMBL/GenBank/DDBJ whole genome shotgun (WGS) entry which is preliminary data.</text>
</comment>
<dbReference type="RefSeq" id="WP_379482631.1">
    <property type="nucleotide sequence ID" value="NZ_JBHMCF010000003.1"/>
</dbReference>
<dbReference type="Gene3D" id="3.40.630.30">
    <property type="match status" value="1"/>
</dbReference>
<sequence>MKSAGRRCPGAVRGAQACENMAGGRGYVGDLLAHGTPTLAAEGPRRIVAATDVANVPTAAAFRRAGYSEVGRLFRYHWRTS</sequence>
<evidence type="ECO:0008006" key="3">
    <source>
        <dbReference type="Google" id="ProtNLM"/>
    </source>
</evidence>
<evidence type="ECO:0000313" key="1">
    <source>
        <dbReference type="EMBL" id="MFB9468739.1"/>
    </source>
</evidence>
<reference evidence="1 2" key="1">
    <citation type="submission" date="2024-09" db="EMBL/GenBank/DDBJ databases">
        <authorList>
            <person name="Sun Q."/>
            <person name="Mori K."/>
        </authorList>
    </citation>
    <scope>NUCLEOTIDE SEQUENCE [LARGE SCALE GENOMIC DNA]</scope>
    <source>
        <strain evidence="1 2">JCM 3324</strain>
    </source>
</reference>
<organism evidence="1 2">
    <name type="scientific">Nonomuraea salmonea</name>
    <dbReference type="NCBI Taxonomy" id="46181"/>
    <lineage>
        <taxon>Bacteria</taxon>
        <taxon>Bacillati</taxon>
        <taxon>Actinomycetota</taxon>
        <taxon>Actinomycetes</taxon>
        <taxon>Streptosporangiales</taxon>
        <taxon>Streptosporangiaceae</taxon>
        <taxon>Nonomuraea</taxon>
    </lineage>
</organism>
<dbReference type="SUPFAM" id="SSF55729">
    <property type="entry name" value="Acyl-CoA N-acyltransferases (Nat)"/>
    <property type="match status" value="1"/>
</dbReference>